<evidence type="ECO:0000313" key="2">
    <source>
        <dbReference type="Proteomes" id="UP000604117"/>
    </source>
</evidence>
<dbReference type="RefSeq" id="WP_203713923.1">
    <property type="nucleotide sequence ID" value="NZ_BONE01000024.1"/>
</dbReference>
<comment type="caution">
    <text evidence="1">The sequence shown here is derived from an EMBL/GenBank/DDBJ whole genome shotgun (WGS) entry which is preliminary data.</text>
</comment>
<keyword evidence="2" id="KW-1185">Reference proteome</keyword>
<protein>
    <submittedName>
        <fullName evidence="1">Uncharacterized protein</fullName>
    </submittedName>
</protein>
<evidence type="ECO:0000313" key="1">
    <source>
        <dbReference type="EMBL" id="GIF73814.1"/>
    </source>
</evidence>
<organism evidence="1 2">
    <name type="scientific">Asanoa siamensis</name>
    <dbReference type="NCBI Taxonomy" id="926357"/>
    <lineage>
        <taxon>Bacteria</taxon>
        <taxon>Bacillati</taxon>
        <taxon>Actinomycetota</taxon>
        <taxon>Actinomycetes</taxon>
        <taxon>Micromonosporales</taxon>
        <taxon>Micromonosporaceae</taxon>
        <taxon>Asanoa</taxon>
    </lineage>
</organism>
<accession>A0ABQ4CRA4</accession>
<dbReference type="Proteomes" id="UP000604117">
    <property type="component" value="Unassembled WGS sequence"/>
</dbReference>
<proteinExistence type="predicted"/>
<reference evidence="1 2" key="1">
    <citation type="submission" date="2021-01" db="EMBL/GenBank/DDBJ databases">
        <title>Whole genome shotgun sequence of Asanoa siamensis NBRC 107932.</title>
        <authorList>
            <person name="Komaki H."/>
            <person name="Tamura T."/>
        </authorList>
    </citation>
    <scope>NUCLEOTIDE SEQUENCE [LARGE SCALE GENOMIC DNA]</scope>
    <source>
        <strain evidence="1 2">NBRC 107932</strain>
    </source>
</reference>
<gene>
    <name evidence="1" type="ORF">Asi02nite_33320</name>
</gene>
<sequence>MFAQQQSLAQVARRRVLYTGEPQAHAIADLRSRPDVMLPTIDQERTRFAGLVFEQVVRAGGNCWAHPFGVKGVWHERGKVIIALDHHTVFLDRTTQLMSSVAVDNLLPYLQPDVEVSQVPGLRVQSIAGKGGRDLHLIERDGSGHLVLRGSRGTNWRAVLAKVEDDTRAAGFLPLWNQRVLTAEEAAERPSWIAFRGDALWRLGSDLFQRINLFYSVSSAYTTSSWVTGSRWIIEMSTMSHAWKSHASFVSVLTDPHFGLKLELAKMTCRCDEADPHTEWQCRFNFHPAGSRDAMLELRFVRELPGPDDDWRDSFEKVGAASAWLDRVLPRRRSVGDGVSR</sequence>
<name>A0ABQ4CRA4_9ACTN</name>
<dbReference type="EMBL" id="BONE01000024">
    <property type="protein sequence ID" value="GIF73814.1"/>
    <property type="molecule type" value="Genomic_DNA"/>
</dbReference>